<dbReference type="Proteomes" id="UP000323242">
    <property type="component" value="Unassembled WGS sequence"/>
</dbReference>
<evidence type="ECO:0000256" key="1">
    <source>
        <dbReference type="SAM" id="MobiDB-lite"/>
    </source>
</evidence>
<name>A0A5D4J4H0_9ACTN</name>
<evidence type="ECO:0000313" key="2">
    <source>
        <dbReference type="EMBL" id="TYR60208.1"/>
    </source>
</evidence>
<proteinExistence type="predicted"/>
<comment type="caution">
    <text evidence="2">The sequence shown here is derived from an EMBL/GenBank/DDBJ whole genome shotgun (WGS) entry which is preliminary data.</text>
</comment>
<gene>
    <name evidence="2" type="ORF">FY004_20240</name>
</gene>
<sequence length="178" mass="19053">MVSGTLDRAAERWGCEKPGKAKGKITEIPEDTSGVLRQAGEATGTCAGIDSAAYETSAGDAAPIEDCQLADPSGARLFRLSAYYGPYVKAARQETLRRKEFRTDVGGGGGVWWTTADCPQGDVLYTVETVWDGERNTFRPPSPKLQKDALKTFAERSAARHGCSAPEPLPTKDGPSRS</sequence>
<organism evidence="2 3">
    <name type="scientific">Streptomyces parvus</name>
    <dbReference type="NCBI Taxonomy" id="66428"/>
    <lineage>
        <taxon>Bacteria</taxon>
        <taxon>Bacillati</taxon>
        <taxon>Actinomycetota</taxon>
        <taxon>Actinomycetes</taxon>
        <taxon>Kitasatosporales</taxon>
        <taxon>Streptomycetaceae</taxon>
        <taxon>Streptomyces</taxon>
    </lineage>
</organism>
<feature type="region of interest" description="Disordered" evidence="1">
    <location>
        <begin position="156"/>
        <end position="178"/>
    </location>
</feature>
<evidence type="ECO:0000313" key="3">
    <source>
        <dbReference type="Proteomes" id="UP000323242"/>
    </source>
</evidence>
<dbReference type="AlphaFoldDB" id="A0A5D4J4H0"/>
<protein>
    <submittedName>
        <fullName evidence="2">Uncharacterized protein</fullName>
    </submittedName>
</protein>
<accession>A0A5D4J4H0</accession>
<reference evidence="2 3" key="1">
    <citation type="submission" date="2019-08" db="EMBL/GenBank/DDBJ databases">
        <title>Draft genome for granaticin producer strain Streptomyces parvus C05.</title>
        <authorList>
            <person name="Gonzalez-Pimentel J.L."/>
        </authorList>
    </citation>
    <scope>NUCLEOTIDE SEQUENCE [LARGE SCALE GENOMIC DNA]</scope>
    <source>
        <strain evidence="2 3">C05</strain>
    </source>
</reference>
<keyword evidence="3" id="KW-1185">Reference proteome</keyword>
<dbReference type="EMBL" id="VSZQ01000106">
    <property type="protein sequence ID" value="TYR60208.1"/>
    <property type="molecule type" value="Genomic_DNA"/>
</dbReference>